<evidence type="ECO:0000256" key="4">
    <source>
        <dbReference type="ARBA" id="ARBA00022729"/>
    </source>
</evidence>
<keyword evidence="3" id="KW-0858">Xylan degradation</keyword>
<keyword evidence="4" id="KW-0732">Signal</keyword>
<evidence type="ECO:0000256" key="1">
    <source>
        <dbReference type="ARBA" id="ARBA00013091"/>
    </source>
</evidence>
<dbReference type="EC" id="3.1.1.73" evidence="1"/>
<organism evidence="8">
    <name type="scientific">Petromyces alliaceus</name>
    <name type="common">Aspergillus alliaceus</name>
    <dbReference type="NCBI Taxonomy" id="209559"/>
    <lineage>
        <taxon>Eukaryota</taxon>
        <taxon>Fungi</taxon>
        <taxon>Dikarya</taxon>
        <taxon>Ascomycota</taxon>
        <taxon>Pezizomycotina</taxon>
        <taxon>Eurotiomycetes</taxon>
        <taxon>Eurotiomycetidae</taxon>
        <taxon>Eurotiales</taxon>
        <taxon>Aspergillaceae</taxon>
        <taxon>Aspergillus</taxon>
        <taxon>Aspergillus subgen. Circumdati</taxon>
    </lineage>
</organism>
<evidence type="ECO:0000313" key="8">
    <source>
        <dbReference type="EMBL" id="KAE8386070.1"/>
    </source>
</evidence>
<comment type="catalytic activity">
    <reaction evidence="7">
        <text>feruloyl-polysaccharide + H2O = ferulate + polysaccharide.</text>
        <dbReference type="EC" id="3.1.1.73"/>
    </reaction>
</comment>
<protein>
    <recommendedName>
        <fullName evidence="1">feruloyl esterase</fullName>
        <ecNumber evidence="1">3.1.1.73</ecNumber>
    </recommendedName>
</protein>
<dbReference type="GO" id="GO:0030600">
    <property type="term" value="F:feruloyl esterase activity"/>
    <property type="evidence" value="ECO:0007669"/>
    <property type="project" value="UniProtKB-EC"/>
</dbReference>
<dbReference type="PANTHER" id="PTHR33938">
    <property type="entry name" value="FERULOYL ESTERASE B-RELATED"/>
    <property type="match status" value="1"/>
</dbReference>
<keyword evidence="2" id="KW-0719">Serine esterase</keyword>
<reference evidence="8" key="1">
    <citation type="submission" date="2019-04" db="EMBL/GenBank/DDBJ databases">
        <title>Friends and foes A comparative genomics studyof 23 Aspergillus species from section Flavi.</title>
        <authorList>
            <consortium name="DOE Joint Genome Institute"/>
            <person name="Kjaerbolling I."/>
            <person name="Vesth T."/>
            <person name="Frisvad J.C."/>
            <person name="Nybo J.L."/>
            <person name="Theobald S."/>
            <person name="Kildgaard S."/>
            <person name="Isbrandt T."/>
            <person name="Kuo A."/>
            <person name="Sato A."/>
            <person name="Lyhne E.K."/>
            <person name="Kogle M.E."/>
            <person name="Wiebenga A."/>
            <person name="Kun R.S."/>
            <person name="Lubbers R.J."/>
            <person name="Makela M.R."/>
            <person name="Barry K."/>
            <person name="Chovatia M."/>
            <person name="Clum A."/>
            <person name="Daum C."/>
            <person name="Haridas S."/>
            <person name="He G."/>
            <person name="LaButti K."/>
            <person name="Lipzen A."/>
            <person name="Mondo S."/>
            <person name="Riley R."/>
            <person name="Salamov A."/>
            <person name="Simmons B.A."/>
            <person name="Magnuson J.K."/>
            <person name="Henrissat B."/>
            <person name="Mortensen U.H."/>
            <person name="Larsen T.O."/>
            <person name="Devries R.P."/>
            <person name="Grigoriev I.V."/>
            <person name="Machida M."/>
            <person name="Baker S.E."/>
            <person name="Andersen M.R."/>
        </authorList>
    </citation>
    <scope>NUCLEOTIDE SEQUENCE [LARGE SCALE GENOMIC DNA]</scope>
    <source>
        <strain evidence="8">IBT 14317</strain>
    </source>
</reference>
<evidence type="ECO:0000256" key="5">
    <source>
        <dbReference type="ARBA" id="ARBA00022801"/>
    </source>
</evidence>
<keyword evidence="3" id="KW-0624">Polysaccharide degradation</keyword>
<dbReference type="EMBL" id="ML735319">
    <property type="protein sequence ID" value="KAE8386070.1"/>
    <property type="molecule type" value="Genomic_DNA"/>
</dbReference>
<dbReference type="GO" id="GO:0045493">
    <property type="term" value="P:xylan catabolic process"/>
    <property type="evidence" value="ECO:0007669"/>
    <property type="project" value="UniProtKB-KW"/>
</dbReference>
<dbReference type="OrthoDB" id="3039123at2759"/>
<keyword evidence="5" id="KW-0378">Hydrolase</keyword>
<proteinExistence type="predicted"/>
<name>A0A5N7BW67_PETAA</name>
<sequence length="67" mass="7062">MSVATSNFDENTLKAWLPRDYNGRFLSTGNGGLSGCIQYYDLAYTSGLGFATVGANNGNNGTSGEPF</sequence>
<accession>A0A5N7BW67</accession>
<evidence type="ECO:0000256" key="2">
    <source>
        <dbReference type="ARBA" id="ARBA00022487"/>
    </source>
</evidence>
<gene>
    <name evidence="8" type="ORF">BDV23DRAFT_187630</name>
</gene>
<keyword evidence="3" id="KW-0119">Carbohydrate metabolism</keyword>
<dbReference type="AlphaFoldDB" id="A0A5N7BW67"/>
<dbReference type="InterPro" id="IPR011118">
    <property type="entry name" value="Tannase/feruloyl_esterase"/>
</dbReference>
<evidence type="ECO:0000256" key="6">
    <source>
        <dbReference type="ARBA" id="ARBA00023157"/>
    </source>
</evidence>
<dbReference type="PANTHER" id="PTHR33938:SF15">
    <property type="entry name" value="FERULOYL ESTERASE B-RELATED"/>
    <property type="match status" value="1"/>
</dbReference>
<evidence type="ECO:0000256" key="3">
    <source>
        <dbReference type="ARBA" id="ARBA00022651"/>
    </source>
</evidence>
<evidence type="ECO:0000256" key="7">
    <source>
        <dbReference type="ARBA" id="ARBA00034075"/>
    </source>
</evidence>
<dbReference type="Proteomes" id="UP000326877">
    <property type="component" value="Unassembled WGS sequence"/>
</dbReference>
<keyword evidence="6" id="KW-1015">Disulfide bond</keyword>